<dbReference type="InterPro" id="IPR000825">
    <property type="entry name" value="SUF_FeS_clus_asmbl_SufBD_core"/>
</dbReference>
<dbReference type="InterPro" id="IPR055346">
    <property type="entry name" value="Fe-S_cluster_assembly_SufBD"/>
</dbReference>
<dbReference type="InterPro" id="IPR011542">
    <property type="entry name" value="SUF_FeS_clus_asmbl_SufD"/>
</dbReference>
<dbReference type="SUPFAM" id="SSF101960">
    <property type="entry name" value="Stabilizer of iron transporter SufD"/>
    <property type="match status" value="1"/>
</dbReference>
<keyword evidence="5" id="KW-1185">Reference proteome</keyword>
<dbReference type="PANTHER" id="PTHR43575">
    <property type="entry name" value="PROTEIN ABCI7, CHLOROPLASTIC"/>
    <property type="match status" value="1"/>
</dbReference>
<dbReference type="OrthoDB" id="9768262at2"/>
<evidence type="ECO:0000259" key="3">
    <source>
        <dbReference type="Pfam" id="PF19295"/>
    </source>
</evidence>
<dbReference type="AlphaFoldDB" id="A0A1Z4VTF4"/>
<dbReference type="InterPro" id="IPR037284">
    <property type="entry name" value="SUF_FeS_clus_asmbl_SufBD_sf"/>
</dbReference>
<protein>
    <submittedName>
        <fullName evidence="4">ABC-type transporter, permease component</fullName>
    </submittedName>
</protein>
<dbReference type="EMBL" id="AP018052">
    <property type="protein sequence ID" value="BAZ94682.1"/>
    <property type="molecule type" value="Genomic_DNA"/>
</dbReference>
<name>A0A1Z4VTF4_9GAMM</name>
<dbReference type="PANTHER" id="PTHR43575:SF1">
    <property type="entry name" value="PROTEIN ABCI7, CHLOROPLASTIC"/>
    <property type="match status" value="1"/>
</dbReference>
<feature type="domain" description="SUF system FeS cluster assembly SufBD N-terminal" evidence="3">
    <location>
        <begin position="9"/>
        <end position="176"/>
    </location>
</feature>
<sequence>MSEALKPVEHYRELIDAARSTLPGAGQQWLETRRQAAAARFEEQGFPTRKAEEWRYSNIGQVLEQPFRYRDEAFEALTDSDIDELLLVEQPAARLVFANGRLVPHLSATGGLDSAVSLISLRDAIDSDSDFVDQWLGKAIIDNDLETFEALNTALLNDGMCLYIPAGVAIEQPIEVLYLSVGLDEPSVMTPRNLIVLDQGASARLVEQYASTTDAAYFNNGLTEIMLGEDAELEHDRLQDEAAQAYHMSVIHLAQAARSRYRGMVASLGGTWARTEYHTAFSAEEANCELAGFYFAGDGQLTDIHLDVRHPVPRCNSEQKFKGILAGRGKAVLDGRIRVIQDAQQTEAHLSNDTLLLSRSAEVDTKPQLEIFADDVKCSHGTTVGQLDPMQLFYLRARGINADTARKMLCLGFADEVLESCTVPAFIERVDQKLQHRLADVNIDTTASG</sequence>
<comment type="similarity">
    <text evidence="1">Belongs to the iron-sulfur cluster assembly SufBD family.</text>
</comment>
<proteinExistence type="inferred from homology"/>
<evidence type="ECO:0000259" key="2">
    <source>
        <dbReference type="Pfam" id="PF01458"/>
    </source>
</evidence>
<dbReference type="GO" id="GO:0016226">
    <property type="term" value="P:iron-sulfur cluster assembly"/>
    <property type="evidence" value="ECO:0007669"/>
    <property type="project" value="InterPro"/>
</dbReference>
<reference evidence="4 5" key="1">
    <citation type="submission" date="2017-05" db="EMBL/GenBank/DDBJ databases">
        <title>Thiocyanate degradation by Thiohalobacter thiocyanaticus FOKN1.</title>
        <authorList>
            <person name="Oshiki M."/>
            <person name="Fukushima T."/>
            <person name="Kawano S."/>
            <person name="Nakagawa J."/>
        </authorList>
    </citation>
    <scope>NUCLEOTIDE SEQUENCE [LARGE SCALE GENOMIC DNA]</scope>
    <source>
        <strain evidence="4 5">FOKN1</strain>
    </source>
</reference>
<dbReference type="KEGG" id="ttc:FOKN1_2308"/>
<dbReference type="NCBIfam" id="TIGR01981">
    <property type="entry name" value="sufD"/>
    <property type="match status" value="1"/>
</dbReference>
<evidence type="ECO:0000256" key="1">
    <source>
        <dbReference type="ARBA" id="ARBA00043967"/>
    </source>
</evidence>
<dbReference type="Proteomes" id="UP000218765">
    <property type="component" value="Chromosome"/>
</dbReference>
<evidence type="ECO:0000313" key="4">
    <source>
        <dbReference type="EMBL" id="BAZ94682.1"/>
    </source>
</evidence>
<gene>
    <name evidence="4" type="ORF">FOKN1_2308</name>
</gene>
<accession>A0A1Z4VTF4</accession>
<dbReference type="Pfam" id="PF01458">
    <property type="entry name" value="SUFBD_core"/>
    <property type="match status" value="1"/>
</dbReference>
<dbReference type="Pfam" id="PF19295">
    <property type="entry name" value="SufBD_N"/>
    <property type="match status" value="1"/>
</dbReference>
<evidence type="ECO:0000313" key="5">
    <source>
        <dbReference type="Proteomes" id="UP000218765"/>
    </source>
</evidence>
<dbReference type="InterPro" id="IPR045595">
    <property type="entry name" value="SufBD_N"/>
</dbReference>
<dbReference type="RefSeq" id="WP_096366750.1">
    <property type="nucleotide sequence ID" value="NZ_AP018052.1"/>
</dbReference>
<feature type="domain" description="SUF system FeS cluster assembly SufBD core" evidence="2">
    <location>
        <begin position="187"/>
        <end position="413"/>
    </location>
</feature>
<organism evidence="4 5">
    <name type="scientific">Thiohalobacter thiocyanaticus</name>
    <dbReference type="NCBI Taxonomy" id="585455"/>
    <lineage>
        <taxon>Bacteria</taxon>
        <taxon>Pseudomonadati</taxon>
        <taxon>Pseudomonadota</taxon>
        <taxon>Gammaproteobacteria</taxon>
        <taxon>Thiohalobacterales</taxon>
        <taxon>Thiohalobacteraceae</taxon>
        <taxon>Thiohalobacter</taxon>
    </lineage>
</organism>